<accession>A0A4S8NDC3</accession>
<evidence type="ECO:0000313" key="3">
    <source>
        <dbReference type="EMBL" id="THV13039.1"/>
    </source>
</evidence>
<dbReference type="AlphaFoldDB" id="A0A4S8NDC3"/>
<dbReference type="Proteomes" id="UP000307087">
    <property type="component" value="Unassembled WGS sequence"/>
</dbReference>
<evidence type="ECO:0000313" key="4">
    <source>
        <dbReference type="Proteomes" id="UP000307087"/>
    </source>
</evidence>
<protein>
    <submittedName>
        <fullName evidence="3">Uncharacterized protein</fullName>
    </submittedName>
</protein>
<feature type="chain" id="PRO_5020490941" evidence="2">
    <location>
        <begin position="20"/>
        <end position="181"/>
    </location>
</feature>
<feature type="signal peptide" evidence="2">
    <location>
        <begin position="1"/>
        <end position="19"/>
    </location>
</feature>
<comment type="caution">
    <text evidence="3">The sequence shown here is derived from an EMBL/GenBank/DDBJ whole genome shotgun (WGS) entry which is preliminary data.</text>
</comment>
<dbReference type="OrthoDB" id="3782756at2"/>
<organism evidence="3 4">
    <name type="scientific">Nocardioides caeni</name>
    <dbReference type="NCBI Taxonomy" id="574700"/>
    <lineage>
        <taxon>Bacteria</taxon>
        <taxon>Bacillati</taxon>
        <taxon>Actinomycetota</taxon>
        <taxon>Actinomycetes</taxon>
        <taxon>Propionibacteriales</taxon>
        <taxon>Nocardioidaceae</taxon>
        <taxon>Nocardioides</taxon>
    </lineage>
</organism>
<evidence type="ECO:0000256" key="1">
    <source>
        <dbReference type="SAM" id="Coils"/>
    </source>
</evidence>
<proteinExistence type="predicted"/>
<evidence type="ECO:0000256" key="2">
    <source>
        <dbReference type="SAM" id="SignalP"/>
    </source>
</evidence>
<name>A0A4S8NDC3_9ACTN</name>
<sequence>MVVAVVLLVLAAAVVAATAASGSVLLITGAAALAVVLGAAATRITHTELIDSRTAAARDRAEQARAYADLTATRTAENVEFASDMTGQVARRDATISRLEKRLTEAAGELAQARRDLGDARDRAERTEADLATTRRSLAAADERATQAVVRVAELEHEIDVLRAEWQAAATAQEGTRRRAV</sequence>
<dbReference type="SUPFAM" id="SSF57997">
    <property type="entry name" value="Tropomyosin"/>
    <property type="match status" value="1"/>
</dbReference>
<feature type="coiled-coil region" evidence="1">
    <location>
        <begin position="96"/>
        <end position="165"/>
    </location>
</feature>
<keyword evidence="2" id="KW-0732">Signal</keyword>
<gene>
    <name evidence="3" type="ORF">E9934_11160</name>
</gene>
<keyword evidence="1" id="KW-0175">Coiled coil</keyword>
<dbReference type="EMBL" id="STGW01000006">
    <property type="protein sequence ID" value="THV13039.1"/>
    <property type="molecule type" value="Genomic_DNA"/>
</dbReference>
<keyword evidence="4" id="KW-1185">Reference proteome</keyword>
<reference evidence="3 4" key="1">
    <citation type="journal article" date="2009" name="Int. J. Syst. Evol. Microbiol.">
        <title>Nocardioides caeni sp. nov., isolated from wastewater.</title>
        <authorList>
            <person name="Yoon J.H."/>
            <person name="Kang S.J."/>
            <person name="Park S."/>
            <person name="Kim W."/>
            <person name="Oh T.K."/>
        </authorList>
    </citation>
    <scope>NUCLEOTIDE SEQUENCE [LARGE SCALE GENOMIC DNA]</scope>
    <source>
        <strain evidence="3 4">DSM 23134</strain>
    </source>
</reference>